<evidence type="ECO:0000313" key="1">
    <source>
        <dbReference type="EMBL" id="KAJ1107545.1"/>
    </source>
</evidence>
<proteinExistence type="predicted"/>
<gene>
    <name evidence="1" type="ORF">NDU88_004935</name>
</gene>
<evidence type="ECO:0000313" key="2">
    <source>
        <dbReference type="Proteomes" id="UP001066276"/>
    </source>
</evidence>
<comment type="caution">
    <text evidence="1">The sequence shown here is derived from an EMBL/GenBank/DDBJ whole genome shotgun (WGS) entry which is preliminary data.</text>
</comment>
<accession>A0AAV7MXS5</accession>
<keyword evidence="2" id="KW-1185">Reference proteome</keyword>
<dbReference type="Proteomes" id="UP001066276">
    <property type="component" value="Chromosome 9"/>
</dbReference>
<dbReference type="AlphaFoldDB" id="A0AAV7MXS5"/>
<sequence length="103" mass="11323">MCRRTAPLRSSNSLLIMEPRREPATVERSWGRRRSPKLQVWLSNTPKGGPRADCWACAASGWLELVTAGWLAARATSAAKEWSVLQNGWDAAVNRGQLPPVGP</sequence>
<dbReference type="EMBL" id="JANPWB010000013">
    <property type="protein sequence ID" value="KAJ1107545.1"/>
    <property type="molecule type" value="Genomic_DNA"/>
</dbReference>
<organism evidence="1 2">
    <name type="scientific">Pleurodeles waltl</name>
    <name type="common">Iberian ribbed newt</name>
    <dbReference type="NCBI Taxonomy" id="8319"/>
    <lineage>
        <taxon>Eukaryota</taxon>
        <taxon>Metazoa</taxon>
        <taxon>Chordata</taxon>
        <taxon>Craniata</taxon>
        <taxon>Vertebrata</taxon>
        <taxon>Euteleostomi</taxon>
        <taxon>Amphibia</taxon>
        <taxon>Batrachia</taxon>
        <taxon>Caudata</taxon>
        <taxon>Salamandroidea</taxon>
        <taxon>Salamandridae</taxon>
        <taxon>Pleurodelinae</taxon>
        <taxon>Pleurodeles</taxon>
    </lineage>
</organism>
<name>A0AAV7MXS5_PLEWA</name>
<reference evidence="1" key="1">
    <citation type="journal article" date="2022" name="bioRxiv">
        <title>Sequencing and chromosome-scale assembly of the giantPleurodeles waltlgenome.</title>
        <authorList>
            <person name="Brown T."/>
            <person name="Elewa A."/>
            <person name="Iarovenko S."/>
            <person name="Subramanian E."/>
            <person name="Araus A.J."/>
            <person name="Petzold A."/>
            <person name="Susuki M."/>
            <person name="Suzuki K.-i.T."/>
            <person name="Hayashi T."/>
            <person name="Toyoda A."/>
            <person name="Oliveira C."/>
            <person name="Osipova E."/>
            <person name="Leigh N.D."/>
            <person name="Simon A."/>
            <person name="Yun M.H."/>
        </authorList>
    </citation>
    <scope>NUCLEOTIDE SEQUENCE</scope>
    <source>
        <strain evidence="1">20211129_DDA</strain>
        <tissue evidence="1">Liver</tissue>
    </source>
</reference>
<protein>
    <submittedName>
        <fullName evidence="1">Uncharacterized protein</fullName>
    </submittedName>
</protein>